<protein>
    <submittedName>
        <fullName evidence="2">Uncharacterized protein</fullName>
    </submittedName>
</protein>
<dbReference type="EMBL" id="KV876367">
    <property type="protein sequence ID" value="RZR74744.1"/>
    <property type="molecule type" value="Genomic_DNA"/>
</dbReference>
<evidence type="ECO:0000313" key="2">
    <source>
        <dbReference type="EMBL" id="RZR74744.1"/>
    </source>
</evidence>
<accession>A0A445MKE2</accession>
<feature type="region of interest" description="Disordered" evidence="1">
    <location>
        <begin position="1"/>
        <end position="120"/>
    </location>
</feature>
<organism evidence="2">
    <name type="scientific">Ensete ventricosum</name>
    <name type="common">Abyssinian banana</name>
    <name type="synonym">Musa ensete</name>
    <dbReference type="NCBI Taxonomy" id="4639"/>
    <lineage>
        <taxon>Eukaryota</taxon>
        <taxon>Viridiplantae</taxon>
        <taxon>Streptophyta</taxon>
        <taxon>Embryophyta</taxon>
        <taxon>Tracheophyta</taxon>
        <taxon>Spermatophyta</taxon>
        <taxon>Magnoliopsida</taxon>
        <taxon>Liliopsida</taxon>
        <taxon>Zingiberales</taxon>
        <taxon>Musaceae</taxon>
        <taxon>Ensete</taxon>
    </lineage>
</organism>
<feature type="compositionally biased region" description="Basic residues" evidence="1">
    <location>
        <begin position="50"/>
        <end position="74"/>
    </location>
</feature>
<feature type="compositionally biased region" description="Polar residues" evidence="1">
    <location>
        <begin position="86"/>
        <end position="96"/>
    </location>
</feature>
<evidence type="ECO:0000256" key="1">
    <source>
        <dbReference type="SAM" id="MobiDB-lite"/>
    </source>
</evidence>
<reference evidence="2" key="1">
    <citation type="journal article" date="2018" name="Data Brief">
        <title>Genome sequence data from 17 accessions of Ensete ventricosum, a staple food crop for millions in Ethiopia.</title>
        <authorList>
            <person name="Yemataw Z."/>
            <person name="Muzemil S."/>
            <person name="Ambachew D."/>
            <person name="Tripathi L."/>
            <person name="Tesfaye K."/>
            <person name="Chala A."/>
            <person name="Farbos A."/>
            <person name="O'Neill P."/>
            <person name="Moore K."/>
            <person name="Grant M."/>
            <person name="Studholme D.J."/>
        </authorList>
    </citation>
    <scope>NUCLEOTIDE SEQUENCE [LARGE SCALE GENOMIC DNA]</scope>
    <source>
        <tissue evidence="2">Leaf</tissue>
    </source>
</reference>
<sequence length="120" mass="13370">MERRPLRRPPATSSLPPSWRRPSSSCSSARAAPAPLPPPLPLHPLDPSTRGRHLRQFCWKPRRRRRRRRRRGRGGGRSGTVRSRICTPSRSPSASVQKLGGRRGDDSLASSSCAVDRNCT</sequence>
<name>A0A445MKE2_ENSVE</name>
<dbReference type="AlphaFoldDB" id="A0A445MKE2"/>
<dbReference type="Proteomes" id="UP000290560">
    <property type="component" value="Unassembled WGS sequence"/>
</dbReference>
<gene>
    <name evidence="2" type="ORF">BHM03_00042367</name>
</gene>
<proteinExistence type="predicted"/>
<feature type="compositionally biased region" description="Low complexity" evidence="1">
    <location>
        <begin position="13"/>
        <end position="33"/>
    </location>
</feature>
<feature type="compositionally biased region" description="Pro residues" evidence="1">
    <location>
        <begin position="34"/>
        <end position="44"/>
    </location>
</feature>